<reference evidence="3" key="1">
    <citation type="submission" date="2025-08" db="UniProtKB">
        <authorList>
            <consortium name="RefSeq"/>
        </authorList>
    </citation>
    <scope>IDENTIFICATION</scope>
</reference>
<gene>
    <name evidence="3" type="primary">si:ch211-12e13.1</name>
</gene>
<protein>
    <submittedName>
        <fullName evidence="3">Uncharacterized protein si:ch211-12e13.1</fullName>
    </submittedName>
</protein>
<dbReference type="RefSeq" id="XP_030647591.1">
    <property type="nucleotide sequence ID" value="XM_030791731.1"/>
</dbReference>
<evidence type="ECO:0000313" key="3">
    <source>
        <dbReference type="RefSeq" id="XP_030647591.1"/>
    </source>
</evidence>
<name>A0A6J2WTM2_CHACN</name>
<organism evidence="2 3">
    <name type="scientific">Chanos chanos</name>
    <name type="common">Milkfish</name>
    <name type="synonym">Mugil chanos</name>
    <dbReference type="NCBI Taxonomy" id="29144"/>
    <lineage>
        <taxon>Eukaryota</taxon>
        <taxon>Metazoa</taxon>
        <taxon>Chordata</taxon>
        <taxon>Craniata</taxon>
        <taxon>Vertebrata</taxon>
        <taxon>Euteleostomi</taxon>
        <taxon>Actinopterygii</taxon>
        <taxon>Neopterygii</taxon>
        <taxon>Teleostei</taxon>
        <taxon>Ostariophysi</taxon>
        <taxon>Gonorynchiformes</taxon>
        <taxon>Chanidae</taxon>
        <taxon>Chanos</taxon>
    </lineage>
</organism>
<dbReference type="GeneID" id="115827823"/>
<dbReference type="OrthoDB" id="533830at2759"/>
<keyword evidence="1" id="KW-0472">Membrane</keyword>
<evidence type="ECO:0000256" key="1">
    <source>
        <dbReference type="SAM" id="Phobius"/>
    </source>
</evidence>
<dbReference type="Proteomes" id="UP000504632">
    <property type="component" value="Chromosome 14"/>
</dbReference>
<accession>A0A6J2WTM2</accession>
<dbReference type="AlphaFoldDB" id="A0A6J2WTM2"/>
<proteinExistence type="predicted"/>
<feature type="transmembrane region" description="Helical" evidence="1">
    <location>
        <begin position="7"/>
        <end position="26"/>
    </location>
</feature>
<sequence length="351" mass="40047">MESYLCLLILTALIVYVIYFFHAYLYRSHRQLRTCAVFDFNQPLPSYAYLWVRYMTESFRKSQGHLYENNKDKKAITDELVFTIFNCRLDVQNLRKYCSAMGYGWDYPDSTFRDVPLCYPDYFCCRLLTMILCSERFKLSPLGLVRVRQTLSSLQPVDELKKGPFTVQARVTEYRSVLDGVEVDISLSAGRGDLPVWESAITMFSQKTGPHTQSEPADTPDGSDAVKGVDLVVPWSAGVTCTWAFWELCPACVLLRGACRLHLTRPNTPALWVLSRCLVEIEKHRGVDAVRAPVSVSVTFRRSLFLPADVRIRFSQAASDSALRLCRFVMEKPSTREQYVSGEIQGSDTQE</sequence>
<keyword evidence="1" id="KW-0812">Transmembrane</keyword>
<dbReference type="InParanoid" id="A0A6J2WTM2"/>
<dbReference type="PANTHER" id="PTHR43841">
    <property type="entry name" value="3-HYDROXYACYL-THIOESTER DEHYDRATASE HTDX-RELATED"/>
    <property type="match status" value="1"/>
</dbReference>
<evidence type="ECO:0000313" key="2">
    <source>
        <dbReference type="Proteomes" id="UP000504632"/>
    </source>
</evidence>
<dbReference type="PANTHER" id="PTHR43841:SF3">
    <property type="entry name" value="(3R)-HYDROXYACYL-ACP DEHYDRATASE SUBUNIT HADB"/>
    <property type="match status" value="1"/>
</dbReference>
<dbReference type="Gene3D" id="3.10.129.10">
    <property type="entry name" value="Hotdog Thioesterase"/>
    <property type="match status" value="1"/>
</dbReference>
<keyword evidence="2" id="KW-1185">Reference proteome</keyword>
<keyword evidence="1" id="KW-1133">Transmembrane helix</keyword>